<evidence type="ECO:0000259" key="1">
    <source>
        <dbReference type="Pfam" id="PF00108"/>
    </source>
</evidence>
<dbReference type="AlphaFoldDB" id="A0A1F7I3B6"/>
<dbReference type="Gene3D" id="3.40.47.10">
    <property type="match status" value="1"/>
</dbReference>
<dbReference type="InterPro" id="IPR020616">
    <property type="entry name" value="Thiolase_N"/>
</dbReference>
<evidence type="ECO:0000259" key="2">
    <source>
        <dbReference type="Pfam" id="PF22691"/>
    </source>
</evidence>
<dbReference type="Pfam" id="PF22691">
    <property type="entry name" value="Thiolase_C_1"/>
    <property type="match status" value="1"/>
</dbReference>
<dbReference type="GO" id="GO:0016747">
    <property type="term" value="F:acyltransferase activity, transferring groups other than amino-acyl groups"/>
    <property type="evidence" value="ECO:0007669"/>
    <property type="project" value="InterPro"/>
</dbReference>
<dbReference type="InterPro" id="IPR002155">
    <property type="entry name" value="Thiolase"/>
</dbReference>
<comment type="caution">
    <text evidence="3">The sequence shown here is derived from an EMBL/GenBank/DDBJ whole genome shotgun (WGS) entry which is preliminary data.</text>
</comment>
<sequence length="384" mass="41329">MRTKVIGYYNSKFGELWNKSLADLIDEAIAGVLQSVRLARADIDAVFFGNMLGGILENSLFNSALIAQIMETTVPVYRLEAACASGGLAFQTATNYLKSNKNKTVLVLGAEKMTDVSVERATEALTAASAAEEQIAGLTFPGLYAMMAQVYLHQYRYDEEHLAYISVKNHYHGSLNEKAQFRKTITVDKVLASPYVAYPLKILSSSAISDGAAALILTNDPVRVKSSRSAVDVLSSEVATDCLAIKNRDSLTELYATQVAAEKAFCEAKIKRNRIDVAEVHDCFSIAEILAMEDIGFWKRGEGGKKAKEMSTQLGTNQRLVVNTSGGLKAAGHPVGATGVKQIGELFLQLTKQAKSRLVKNAHFALAHNVGGAGGMAVVSILAV</sequence>
<dbReference type="InterPro" id="IPR016039">
    <property type="entry name" value="Thiolase-like"/>
</dbReference>
<accession>A0A1F7I3B6</accession>
<dbReference type="NCBIfam" id="NF004720">
    <property type="entry name" value="PRK06064.1"/>
    <property type="match status" value="1"/>
</dbReference>
<proteinExistence type="predicted"/>
<protein>
    <recommendedName>
        <fullName evidence="5">Acetyl-CoA acetyltransferase</fullName>
    </recommendedName>
</protein>
<name>A0A1F7I3B6_9BACT</name>
<dbReference type="CDD" id="cd00829">
    <property type="entry name" value="SCP-x_thiolase"/>
    <property type="match status" value="1"/>
</dbReference>
<gene>
    <name evidence="3" type="ORF">A3F03_01565</name>
</gene>
<evidence type="ECO:0008006" key="5">
    <source>
        <dbReference type="Google" id="ProtNLM"/>
    </source>
</evidence>
<dbReference type="Proteomes" id="UP000176803">
    <property type="component" value="Unassembled WGS sequence"/>
</dbReference>
<feature type="domain" description="Thiolase C-terminal" evidence="2">
    <location>
        <begin position="240"/>
        <end position="383"/>
    </location>
</feature>
<dbReference type="InterPro" id="IPR055140">
    <property type="entry name" value="Thiolase_C_2"/>
</dbReference>
<dbReference type="EMBL" id="MGAC01000028">
    <property type="protein sequence ID" value="OGK37884.1"/>
    <property type="molecule type" value="Genomic_DNA"/>
</dbReference>
<dbReference type="PANTHER" id="PTHR42870">
    <property type="entry name" value="ACETYL-COA C-ACETYLTRANSFERASE"/>
    <property type="match status" value="1"/>
</dbReference>
<reference evidence="3 4" key="1">
    <citation type="journal article" date="2016" name="Nat. Commun.">
        <title>Thousands of microbial genomes shed light on interconnected biogeochemical processes in an aquifer system.</title>
        <authorList>
            <person name="Anantharaman K."/>
            <person name="Brown C.T."/>
            <person name="Hug L.A."/>
            <person name="Sharon I."/>
            <person name="Castelle C.J."/>
            <person name="Probst A.J."/>
            <person name="Thomas B.C."/>
            <person name="Singh A."/>
            <person name="Wilkins M.J."/>
            <person name="Karaoz U."/>
            <person name="Brodie E.L."/>
            <person name="Williams K.H."/>
            <person name="Hubbard S.S."/>
            <person name="Banfield J.F."/>
        </authorList>
    </citation>
    <scope>NUCLEOTIDE SEQUENCE [LARGE SCALE GENOMIC DNA]</scope>
</reference>
<dbReference type="SUPFAM" id="SSF53901">
    <property type="entry name" value="Thiolase-like"/>
    <property type="match status" value="2"/>
</dbReference>
<dbReference type="Pfam" id="PF00108">
    <property type="entry name" value="Thiolase_N"/>
    <property type="match status" value="1"/>
</dbReference>
<evidence type="ECO:0000313" key="4">
    <source>
        <dbReference type="Proteomes" id="UP000176803"/>
    </source>
</evidence>
<feature type="domain" description="Thiolase N-terminal" evidence="1">
    <location>
        <begin position="13"/>
        <end position="219"/>
    </location>
</feature>
<dbReference type="PIRSF" id="PIRSF000429">
    <property type="entry name" value="Ac-CoA_Ac_transf"/>
    <property type="match status" value="1"/>
</dbReference>
<dbReference type="PANTHER" id="PTHR42870:SF1">
    <property type="entry name" value="NON-SPECIFIC LIPID-TRANSFER PROTEIN-LIKE 2"/>
    <property type="match status" value="1"/>
</dbReference>
<organism evidence="3 4">
    <name type="scientific">Candidatus Roizmanbacteria bacterium RIFCSPHIGHO2_12_FULL_41_11</name>
    <dbReference type="NCBI Taxonomy" id="1802052"/>
    <lineage>
        <taxon>Bacteria</taxon>
        <taxon>Candidatus Roizmaniibacteriota</taxon>
    </lineage>
</organism>
<evidence type="ECO:0000313" key="3">
    <source>
        <dbReference type="EMBL" id="OGK37884.1"/>
    </source>
</evidence>